<reference evidence="7 8" key="1">
    <citation type="submission" date="2017-04" db="EMBL/GenBank/DDBJ databases">
        <authorList>
            <person name="Afonso C.L."/>
            <person name="Miller P.J."/>
            <person name="Scott M.A."/>
            <person name="Spackman E."/>
            <person name="Goraichik I."/>
            <person name="Dimitrov K.M."/>
            <person name="Suarez D.L."/>
            <person name="Swayne D.E."/>
        </authorList>
    </citation>
    <scope>NUCLEOTIDE SEQUENCE [LARGE SCALE GENOMIC DNA]</scope>
    <source>
        <strain evidence="7 8">DSM 19625</strain>
    </source>
</reference>
<evidence type="ECO:0000256" key="2">
    <source>
        <dbReference type="ARBA" id="ARBA00022748"/>
    </source>
</evidence>
<evidence type="ECO:0000256" key="5">
    <source>
        <dbReference type="SAM" id="SignalP"/>
    </source>
</evidence>
<evidence type="ECO:0000256" key="1">
    <source>
        <dbReference type="ARBA" id="ARBA00004196"/>
    </source>
</evidence>
<dbReference type="PANTHER" id="PTHR42852:SF6">
    <property type="entry name" value="THIOL:DISULFIDE INTERCHANGE PROTEIN DSBE"/>
    <property type="match status" value="1"/>
</dbReference>
<dbReference type="AlphaFoldDB" id="A0A1W2CSB8"/>
<dbReference type="InterPro" id="IPR036249">
    <property type="entry name" value="Thioredoxin-like_sf"/>
</dbReference>
<name>A0A1W2CSB8_9SPHI</name>
<dbReference type="PROSITE" id="PS51257">
    <property type="entry name" value="PROKAR_LIPOPROTEIN"/>
    <property type="match status" value="1"/>
</dbReference>
<dbReference type="GO" id="GO:0016853">
    <property type="term" value="F:isomerase activity"/>
    <property type="evidence" value="ECO:0007669"/>
    <property type="project" value="UniProtKB-KW"/>
</dbReference>
<dbReference type="STRING" id="475255.SAMN04488101_104236"/>
<keyword evidence="4" id="KW-0676">Redox-active center</keyword>
<dbReference type="GO" id="GO:0016491">
    <property type="term" value="F:oxidoreductase activity"/>
    <property type="evidence" value="ECO:0007669"/>
    <property type="project" value="InterPro"/>
</dbReference>
<keyword evidence="8" id="KW-1185">Reference proteome</keyword>
<dbReference type="RefSeq" id="WP_084289343.1">
    <property type="nucleotide sequence ID" value="NZ_FWYB01000004.1"/>
</dbReference>
<dbReference type="EMBL" id="FWYB01000004">
    <property type="protein sequence ID" value="SMC88127.1"/>
    <property type="molecule type" value="Genomic_DNA"/>
</dbReference>
<dbReference type="InterPro" id="IPR013740">
    <property type="entry name" value="Redoxin"/>
</dbReference>
<keyword evidence="7" id="KW-0413">Isomerase</keyword>
<evidence type="ECO:0000256" key="3">
    <source>
        <dbReference type="ARBA" id="ARBA00023157"/>
    </source>
</evidence>
<accession>A0A1W2CSB8</accession>
<sequence length="456" mass="51258">MKQILRQLLIIVCGWMFSCPAFASNDIKTIVKGSIQGIDIKHITIFNRESVRGSRVTDSINSNGQFQFNLNVKVPGFYVVSMGEDEPTEFEMYLNPGDQLSLKIAKDQVFMIGKGSVLNQFLYDMATKFKYNPLDLASHLETYNNQVNAINSSTNAEVVRRKALLLGNAQGVFLDQTFGPLLESKAHGADGKMMQVNFSDLNILLIPEIMVHPNWRLNITELMFAKMKAGQLKINHAHSWVADFGKAIENQKLREAYITATLTYAASIGDLVAVPKEINAVLPLVKNPVSVAKINGLKAKINQGLNFYKNAPLGTDMSAYAFQNAKDELVSIKDYKGKLIYVDIWNTGCKPCIAEMPYLKQLEQDLHGEDIVFLSVSCDYDLAMWKRFLQKHNMTGEQLIMMGKKDTFFDKIGKGGVPRFVILDKQGKMLDYNSCKRPSNPILKIYLTELLNQSKL</sequence>
<feature type="signal peptide" evidence="5">
    <location>
        <begin position="1"/>
        <end position="23"/>
    </location>
</feature>
<evidence type="ECO:0000313" key="8">
    <source>
        <dbReference type="Proteomes" id="UP000192678"/>
    </source>
</evidence>
<evidence type="ECO:0000259" key="6">
    <source>
        <dbReference type="PROSITE" id="PS51352"/>
    </source>
</evidence>
<keyword evidence="2" id="KW-0201">Cytochrome c-type biogenesis</keyword>
<dbReference type="OrthoDB" id="1095575at2"/>
<keyword evidence="3" id="KW-1015">Disulfide bond</keyword>
<evidence type="ECO:0000256" key="4">
    <source>
        <dbReference type="ARBA" id="ARBA00023284"/>
    </source>
</evidence>
<proteinExistence type="predicted"/>
<dbReference type="CDD" id="cd02966">
    <property type="entry name" value="TlpA_like_family"/>
    <property type="match status" value="1"/>
</dbReference>
<feature type="domain" description="Thioredoxin" evidence="6">
    <location>
        <begin position="311"/>
        <end position="444"/>
    </location>
</feature>
<organism evidence="7 8">
    <name type="scientific">Pedobacter nyackensis</name>
    <dbReference type="NCBI Taxonomy" id="475255"/>
    <lineage>
        <taxon>Bacteria</taxon>
        <taxon>Pseudomonadati</taxon>
        <taxon>Bacteroidota</taxon>
        <taxon>Sphingobacteriia</taxon>
        <taxon>Sphingobacteriales</taxon>
        <taxon>Sphingobacteriaceae</taxon>
        <taxon>Pedobacter</taxon>
    </lineage>
</organism>
<dbReference type="PROSITE" id="PS51352">
    <property type="entry name" value="THIOREDOXIN_2"/>
    <property type="match status" value="1"/>
</dbReference>
<evidence type="ECO:0000313" key="7">
    <source>
        <dbReference type="EMBL" id="SMC88127.1"/>
    </source>
</evidence>
<dbReference type="GO" id="GO:0030313">
    <property type="term" value="C:cell envelope"/>
    <property type="evidence" value="ECO:0007669"/>
    <property type="project" value="UniProtKB-SubCell"/>
</dbReference>
<dbReference type="SUPFAM" id="SSF52833">
    <property type="entry name" value="Thioredoxin-like"/>
    <property type="match status" value="1"/>
</dbReference>
<gene>
    <name evidence="7" type="ORF">SAMN04488101_104236</name>
</gene>
<dbReference type="Gene3D" id="3.40.30.10">
    <property type="entry name" value="Glutaredoxin"/>
    <property type="match status" value="1"/>
</dbReference>
<comment type="subcellular location">
    <subcellularLocation>
        <location evidence="1">Cell envelope</location>
    </subcellularLocation>
</comment>
<dbReference type="Pfam" id="PF08534">
    <property type="entry name" value="Redoxin"/>
    <property type="match status" value="1"/>
</dbReference>
<dbReference type="PANTHER" id="PTHR42852">
    <property type="entry name" value="THIOL:DISULFIDE INTERCHANGE PROTEIN DSBE"/>
    <property type="match status" value="1"/>
</dbReference>
<dbReference type="InterPro" id="IPR013766">
    <property type="entry name" value="Thioredoxin_domain"/>
</dbReference>
<dbReference type="Proteomes" id="UP000192678">
    <property type="component" value="Unassembled WGS sequence"/>
</dbReference>
<protein>
    <submittedName>
        <fullName evidence="7">Thiol-disulfide isomerase or thioredoxin</fullName>
    </submittedName>
</protein>
<dbReference type="InterPro" id="IPR050553">
    <property type="entry name" value="Thioredoxin_ResA/DsbE_sf"/>
</dbReference>
<dbReference type="GO" id="GO:0017004">
    <property type="term" value="P:cytochrome complex assembly"/>
    <property type="evidence" value="ECO:0007669"/>
    <property type="project" value="UniProtKB-KW"/>
</dbReference>
<feature type="chain" id="PRO_5012687058" evidence="5">
    <location>
        <begin position="24"/>
        <end position="456"/>
    </location>
</feature>
<keyword evidence="5" id="KW-0732">Signal</keyword>